<comment type="caution">
    <text evidence="1">The sequence shown here is derived from an EMBL/GenBank/DDBJ whole genome shotgun (WGS) entry which is preliminary data.</text>
</comment>
<sequence>MTNDALHPQPPHLSISIWSPDDEESVFARACDVAVELGCQPSGFVRLTPRGELFELLHDLDATTGQLVAPAFETAVHGGGLRSTVPGPLSDLATRRPGAR</sequence>
<proteinExistence type="predicted"/>
<evidence type="ECO:0000313" key="1">
    <source>
        <dbReference type="EMBL" id="MFC0628334.1"/>
    </source>
</evidence>
<dbReference type="EMBL" id="JBHLTC010000039">
    <property type="protein sequence ID" value="MFC0628334.1"/>
    <property type="molecule type" value="Genomic_DNA"/>
</dbReference>
<keyword evidence="2" id="KW-1185">Reference proteome</keyword>
<organism evidence="1 2">
    <name type="scientific">Kribbella deserti</name>
    <dbReference type="NCBI Taxonomy" id="1926257"/>
    <lineage>
        <taxon>Bacteria</taxon>
        <taxon>Bacillati</taxon>
        <taxon>Actinomycetota</taxon>
        <taxon>Actinomycetes</taxon>
        <taxon>Propionibacteriales</taxon>
        <taxon>Kribbellaceae</taxon>
        <taxon>Kribbella</taxon>
    </lineage>
</organism>
<accession>A0ABV6QUL1</accession>
<evidence type="ECO:0000313" key="2">
    <source>
        <dbReference type="Proteomes" id="UP001589890"/>
    </source>
</evidence>
<gene>
    <name evidence="1" type="ORF">ACFFGN_29965</name>
</gene>
<reference evidence="1 2" key="1">
    <citation type="submission" date="2024-09" db="EMBL/GenBank/DDBJ databases">
        <authorList>
            <person name="Sun Q."/>
            <person name="Mori K."/>
        </authorList>
    </citation>
    <scope>NUCLEOTIDE SEQUENCE [LARGE SCALE GENOMIC DNA]</scope>
    <source>
        <strain evidence="1 2">CGMCC 1.15906</strain>
    </source>
</reference>
<dbReference type="RefSeq" id="WP_380054431.1">
    <property type="nucleotide sequence ID" value="NZ_JBHLTC010000039.1"/>
</dbReference>
<dbReference type="Proteomes" id="UP001589890">
    <property type="component" value="Unassembled WGS sequence"/>
</dbReference>
<protein>
    <submittedName>
        <fullName evidence="1">Uncharacterized protein</fullName>
    </submittedName>
</protein>
<name>A0ABV6QUL1_9ACTN</name>